<gene>
    <name evidence="1" type="ORF">SAMN06269185_0918</name>
</gene>
<dbReference type="Proteomes" id="UP000219453">
    <property type="component" value="Unassembled WGS sequence"/>
</dbReference>
<dbReference type="GO" id="GO:0016788">
    <property type="term" value="F:hydrolase activity, acting on ester bonds"/>
    <property type="evidence" value="ECO:0007669"/>
    <property type="project" value="InterPro"/>
</dbReference>
<dbReference type="PANTHER" id="PTHR42206:SF1">
    <property type="entry name" value="METAL-DEPENDENT HYDROLASE"/>
    <property type="match status" value="1"/>
</dbReference>
<dbReference type="RefSeq" id="WP_097007891.1">
    <property type="nucleotide sequence ID" value="NZ_OBEJ01000001.1"/>
</dbReference>
<dbReference type="InterPro" id="IPR032466">
    <property type="entry name" value="Metal_Hydrolase"/>
</dbReference>
<name>A0A285N9S9_NATPI</name>
<dbReference type="PANTHER" id="PTHR42206">
    <property type="entry name" value="METAL-DEPENDENT HYDROLASE-RELATED"/>
    <property type="match status" value="1"/>
</dbReference>
<reference evidence="1 2" key="1">
    <citation type="submission" date="2017-09" db="EMBL/GenBank/DDBJ databases">
        <authorList>
            <person name="Ehlers B."/>
            <person name="Leendertz F.H."/>
        </authorList>
    </citation>
    <scope>NUCLEOTIDE SEQUENCE [LARGE SCALE GENOMIC DNA]</scope>
    <source>
        <strain evidence="1 2">DSM 27208</strain>
    </source>
</reference>
<dbReference type="PIRSF" id="PIRSF004961">
    <property type="entry name" value="UCP004961_TatD"/>
    <property type="match status" value="1"/>
</dbReference>
<dbReference type="InterPro" id="IPR011589">
    <property type="entry name" value="UCP004961"/>
</dbReference>
<evidence type="ECO:0000313" key="2">
    <source>
        <dbReference type="Proteomes" id="UP000219453"/>
    </source>
</evidence>
<evidence type="ECO:0000313" key="1">
    <source>
        <dbReference type="EMBL" id="SNZ05667.1"/>
    </source>
</evidence>
<dbReference type="SUPFAM" id="SSF51556">
    <property type="entry name" value="Metallo-dependent hydrolases"/>
    <property type="match status" value="1"/>
</dbReference>
<keyword evidence="2" id="KW-1185">Reference proteome</keyword>
<dbReference type="Pfam" id="PF01026">
    <property type="entry name" value="TatD_DNase"/>
    <property type="match status" value="1"/>
</dbReference>
<organism evidence="1 2">
    <name type="scientific">Natronoarchaeum philippinense</name>
    <dbReference type="NCBI Taxonomy" id="558529"/>
    <lineage>
        <taxon>Archaea</taxon>
        <taxon>Methanobacteriati</taxon>
        <taxon>Methanobacteriota</taxon>
        <taxon>Stenosarchaea group</taxon>
        <taxon>Halobacteria</taxon>
        <taxon>Halobacteriales</taxon>
        <taxon>Natronoarchaeaceae</taxon>
    </lineage>
</organism>
<proteinExistence type="predicted"/>
<dbReference type="InterPro" id="IPR001130">
    <property type="entry name" value="TatD-like"/>
</dbReference>
<dbReference type="Gene3D" id="3.20.20.140">
    <property type="entry name" value="Metal-dependent hydrolases"/>
    <property type="match status" value="1"/>
</dbReference>
<accession>A0A285N9S9</accession>
<dbReference type="EMBL" id="OBEJ01000001">
    <property type="protein sequence ID" value="SNZ05667.1"/>
    <property type="molecule type" value="Genomic_DNA"/>
</dbReference>
<protein>
    <submittedName>
        <fullName evidence="1">TatD-related deoxyribonuclease</fullName>
    </submittedName>
</protein>
<dbReference type="OrthoDB" id="52767at2157"/>
<sequence>MELDTPVLDDHMHLDPDHGRGIDAVEDFAHLGGTHLLVVNKPSWHLGVEAGDPDAVDPAAAGEEFREVFERTIKVVEAASDVLDGRAWPVLGVHPGLISRLVDERGFSPEDARDVMQAGIEVAAEYVADGEALALKSGRPHYEVSEAVWDASNEVMRRAFECGAEIGCAVQLHAEASEDMSEVAEWAEEAGLPAERVVKHYASGRLAGPIPSVMSEKERLRVAAESGEPFLMETDFVDDPDRPGAVLGPKTVPRRVRWLLEEGYEDAVRRAHVETPQSVYGIDTEATLSE</sequence>
<dbReference type="AlphaFoldDB" id="A0A285N9S9"/>